<sequence>MKKIVTLGLFAFALTVSGQDIGSIEIISDELSGVIDTNAKVEKIADGCQFTEGPLWIKKENMLLFSDVPANTIYKWTEAKGKEVYLKPAGYTSTESRGGFMGSNGLYLTKKGELLICQHGDRRIAKMDAPLNAPQTNYITVVGEYDGKRLNSPNDLVMSKKGDLYFTDPGYGFEKGMNDPKKEISFQGVYKMDKKGKVTLQDDAIPQPNGIAIFPDKKTMIVASTDGPDKGWFLYDIDKDGILKNKRVFYNVAKERGMGGCDGLKIDKSGNVFATGPGGIWIFTQQGKLIGKIKFDRLTVANLAFTPDEKTMYITATSNVFRLKIK</sequence>
<protein>
    <submittedName>
        <fullName evidence="3">Gluconolactonase</fullName>
    </submittedName>
</protein>
<name>A0A2N3HP97_9FLAO</name>
<dbReference type="OrthoDB" id="241638at2"/>
<dbReference type="EMBL" id="PJEO01000009">
    <property type="protein sequence ID" value="PKQ46684.1"/>
    <property type="molecule type" value="Genomic_DNA"/>
</dbReference>
<comment type="caution">
    <text evidence="3">The sequence shown here is derived from an EMBL/GenBank/DDBJ whole genome shotgun (WGS) entry which is preliminary data.</text>
</comment>
<accession>A0A2N3HP97</accession>
<dbReference type="GO" id="GO:0016787">
    <property type="term" value="F:hydrolase activity"/>
    <property type="evidence" value="ECO:0007669"/>
    <property type="project" value="UniProtKB-KW"/>
</dbReference>
<dbReference type="PANTHER" id="PTHR47572">
    <property type="entry name" value="LIPOPROTEIN-RELATED"/>
    <property type="match status" value="1"/>
</dbReference>
<evidence type="ECO:0000259" key="2">
    <source>
        <dbReference type="Pfam" id="PF08450"/>
    </source>
</evidence>
<evidence type="ECO:0000313" key="3">
    <source>
        <dbReference type="EMBL" id="PKQ46684.1"/>
    </source>
</evidence>
<dbReference type="AlphaFoldDB" id="A0A2N3HP97"/>
<reference evidence="3 4" key="1">
    <citation type="submission" date="2017-12" db="EMBL/GenBank/DDBJ databases">
        <title>Confluentibacter flavum sp. nov., isolated from the saline lake.</title>
        <authorList>
            <person name="Yu L."/>
        </authorList>
    </citation>
    <scope>NUCLEOTIDE SEQUENCE [LARGE SCALE GENOMIC DNA]</scope>
    <source>
        <strain evidence="3 4">3B</strain>
    </source>
</reference>
<feature type="domain" description="SMP-30/Gluconolactonase/LRE-like region" evidence="2">
    <location>
        <begin position="50"/>
        <end position="317"/>
    </location>
</feature>
<dbReference type="InterPro" id="IPR051262">
    <property type="entry name" value="SMP-30/CGR1_Lactonase"/>
</dbReference>
<dbReference type="PANTHER" id="PTHR47572:SF4">
    <property type="entry name" value="LACTONASE DRP35"/>
    <property type="match status" value="1"/>
</dbReference>
<dbReference type="Proteomes" id="UP000233435">
    <property type="component" value="Unassembled WGS sequence"/>
</dbReference>
<dbReference type="InterPro" id="IPR013658">
    <property type="entry name" value="SGL"/>
</dbReference>
<keyword evidence="4" id="KW-1185">Reference proteome</keyword>
<dbReference type="InterPro" id="IPR011042">
    <property type="entry name" value="6-blade_b-propeller_TolB-like"/>
</dbReference>
<dbReference type="SUPFAM" id="SSF63829">
    <property type="entry name" value="Calcium-dependent phosphotriesterase"/>
    <property type="match status" value="1"/>
</dbReference>
<organism evidence="3 4">
    <name type="scientific">Confluentibacter flavum</name>
    <dbReference type="NCBI Taxonomy" id="1909700"/>
    <lineage>
        <taxon>Bacteria</taxon>
        <taxon>Pseudomonadati</taxon>
        <taxon>Bacteroidota</taxon>
        <taxon>Flavobacteriia</taxon>
        <taxon>Flavobacteriales</taxon>
        <taxon>Flavobacteriaceae</taxon>
        <taxon>Confluentibacter</taxon>
    </lineage>
</organism>
<evidence type="ECO:0000313" key="4">
    <source>
        <dbReference type="Proteomes" id="UP000233435"/>
    </source>
</evidence>
<dbReference type="Gene3D" id="2.120.10.30">
    <property type="entry name" value="TolB, C-terminal domain"/>
    <property type="match status" value="1"/>
</dbReference>
<dbReference type="RefSeq" id="WP_106658126.1">
    <property type="nucleotide sequence ID" value="NZ_PJEO01000009.1"/>
</dbReference>
<gene>
    <name evidence="3" type="ORF">CSW08_01410</name>
</gene>
<proteinExistence type="predicted"/>
<keyword evidence="1" id="KW-0378">Hydrolase</keyword>
<dbReference type="Pfam" id="PF08450">
    <property type="entry name" value="SGL"/>
    <property type="match status" value="1"/>
</dbReference>
<evidence type="ECO:0000256" key="1">
    <source>
        <dbReference type="ARBA" id="ARBA00022801"/>
    </source>
</evidence>